<keyword evidence="6" id="KW-1185">Reference proteome</keyword>
<accession>A0A167X4E8</accession>
<feature type="region of interest" description="Disordered" evidence="3">
    <location>
        <begin position="55"/>
        <end position="110"/>
    </location>
</feature>
<dbReference type="VEuPathDB" id="FungiDB:AAP_04372"/>
<dbReference type="PANTHER" id="PTHR46297">
    <property type="entry name" value="ZINC FINGER CCCH-TYPE WITH G PATCH DOMAIN-CONTAINING PROTEIN"/>
    <property type="match status" value="1"/>
</dbReference>
<dbReference type="EMBL" id="AZGZ01000020">
    <property type="protein sequence ID" value="KZZ89617.1"/>
    <property type="molecule type" value="Genomic_DNA"/>
</dbReference>
<dbReference type="CDD" id="cd20446">
    <property type="entry name" value="Tudor_SpSPF30-like"/>
    <property type="match status" value="1"/>
</dbReference>
<keyword evidence="2" id="KW-0539">Nucleus</keyword>
<name>A0A167X4E8_9EURO</name>
<dbReference type="Gene3D" id="2.30.30.140">
    <property type="match status" value="1"/>
</dbReference>
<dbReference type="Proteomes" id="UP000242877">
    <property type="component" value="Unassembled WGS sequence"/>
</dbReference>
<feature type="region of interest" description="Disordered" evidence="3">
    <location>
        <begin position="169"/>
        <end position="282"/>
    </location>
</feature>
<dbReference type="PROSITE" id="PS50304">
    <property type="entry name" value="TUDOR"/>
    <property type="match status" value="1"/>
</dbReference>
<dbReference type="AlphaFoldDB" id="A0A167X4E8"/>
<evidence type="ECO:0000256" key="3">
    <source>
        <dbReference type="SAM" id="MobiDB-lite"/>
    </source>
</evidence>
<evidence type="ECO:0000313" key="6">
    <source>
        <dbReference type="Proteomes" id="UP000242877"/>
    </source>
</evidence>
<feature type="compositionally biased region" description="Pro residues" evidence="3">
    <location>
        <begin position="199"/>
        <end position="214"/>
    </location>
</feature>
<evidence type="ECO:0000259" key="4">
    <source>
        <dbReference type="PROSITE" id="PS50304"/>
    </source>
</evidence>
<feature type="domain" description="Tudor" evidence="4">
    <location>
        <begin position="113"/>
        <end position="176"/>
    </location>
</feature>
<dbReference type="OrthoDB" id="79171at2759"/>
<dbReference type="SMART" id="SM00333">
    <property type="entry name" value="TUDOR"/>
    <property type="match status" value="1"/>
</dbReference>
<evidence type="ECO:0000256" key="2">
    <source>
        <dbReference type="ARBA" id="ARBA00023242"/>
    </source>
</evidence>
<proteinExistence type="predicted"/>
<protein>
    <submittedName>
        <fullName evidence="5">Tudor domain protein</fullName>
    </submittedName>
</protein>
<dbReference type="SUPFAM" id="SSF63748">
    <property type="entry name" value="Tudor/PWWP/MBT"/>
    <property type="match status" value="1"/>
</dbReference>
<reference evidence="5 6" key="1">
    <citation type="journal article" date="2016" name="Genome Biol. Evol.">
        <title>Divergent and convergent evolution of fungal pathogenicity.</title>
        <authorList>
            <person name="Shang Y."/>
            <person name="Xiao G."/>
            <person name="Zheng P."/>
            <person name="Cen K."/>
            <person name="Zhan S."/>
            <person name="Wang C."/>
        </authorList>
    </citation>
    <scope>NUCLEOTIDE SEQUENCE [LARGE SCALE GENOMIC DNA]</scope>
    <source>
        <strain evidence="5 6">ARSEF 7405</strain>
    </source>
</reference>
<organism evidence="5 6">
    <name type="scientific">Ascosphaera apis ARSEF 7405</name>
    <dbReference type="NCBI Taxonomy" id="392613"/>
    <lineage>
        <taxon>Eukaryota</taxon>
        <taxon>Fungi</taxon>
        <taxon>Dikarya</taxon>
        <taxon>Ascomycota</taxon>
        <taxon>Pezizomycotina</taxon>
        <taxon>Eurotiomycetes</taxon>
        <taxon>Eurotiomycetidae</taxon>
        <taxon>Onygenales</taxon>
        <taxon>Ascosphaeraceae</taxon>
        <taxon>Ascosphaera</taxon>
    </lineage>
</organism>
<comment type="caution">
    <text evidence="5">The sequence shown here is derived from an EMBL/GenBank/DDBJ whole genome shotgun (WGS) entry which is preliminary data.</text>
</comment>
<evidence type="ECO:0000256" key="1">
    <source>
        <dbReference type="ARBA" id="ARBA00004123"/>
    </source>
</evidence>
<feature type="compositionally biased region" description="Low complexity" evidence="3">
    <location>
        <begin position="74"/>
        <end position="110"/>
    </location>
</feature>
<dbReference type="InterPro" id="IPR002999">
    <property type="entry name" value="Tudor"/>
</dbReference>
<dbReference type="GO" id="GO:0005634">
    <property type="term" value="C:nucleus"/>
    <property type="evidence" value="ECO:0007669"/>
    <property type="project" value="UniProtKB-SubCell"/>
</dbReference>
<feature type="compositionally biased region" description="Low complexity" evidence="3">
    <location>
        <begin position="170"/>
        <end position="184"/>
    </location>
</feature>
<dbReference type="PANTHER" id="PTHR46297:SF2">
    <property type="entry name" value="TUDOR DOMAIN-CONTAINING PROTEIN"/>
    <property type="match status" value="1"/>
</dbReference>
<dbReference type="InterPro" id="IPR041297">
    <property type="entry name" value="Crb2_Tudor"/>
</dbReference>
<gene>
    <name evidence="5" type="ORF">AAP_04372</name>
</gene>
<feature type="compositionally biased region" description="Basic and acidic residues" evidence="3">
    <location>
        <begin position="56"/>
        <end position="66"/>
    </location>
</feature>
<dbReference type="Pfam" id="PF18115">
    <property type="entry name" value="Tudor_3"/>
    <property type="match status" value="1"/>
</dbReference>
<feature type="region of interest" description="Disordered" evidence="3">
    <location>
        <begin position="315"/>
        <end position="345"/>
    </location>
</feature>
<comment type="subcellular location">
    <subcellularLocation>
        <location evidence="1">Nucleus</location>
    </subcellularLocation>
</comment>
<evidence type="ECO:0000313" key="5">
    <source>
        <dbReference type="EMBL" id="KZZ89617.1"/>
    </source>
</evidence>
<sequence length="345" mass="36872">MADVAALEAEVKEYKLQLETVQSSLQADPSNQELLSLQSELEEFISLTEQSIAELRPQKKTPDHNNNRNAAVEYAQQSSTTGSSAAAASSSATTGYQQPQQQQQTYTPDQPITFTVNDTVLARWVSGDGAFYPAKITSVTGSKANPKYIVRFKEYNNVETLSAKDVKPISSATTSTASPSTESTSLKRKADSSSTDAIPSPPPLSGSVPPPPPTALGAGVAVTSPPPPPPTASTIISAAADINPALASAARNNKDGTTSTGRPERPAKAQKRARANKELEQGKAKWQEFANKNKFAKRGAAGKKDSMFRTGEGVNARVGFTGSGQQMRKDPARTKHIYQREEEDY</sequence>